<evidence type="ECO:0000256" key="3">
    <source>
        <dbReference type="ARBA" id="ARBA00005316"/>
    </source>
</evidence>
<keyword evidence="9" id="KW-0325">Glycoprotein</keyword>
<evidence type="ECO:0000313" key="12">
    <source>
        <dbReference type="RefSeq" id="XP_008468932.1"/>
    </source>
</evidence>
<sequence length="157" mass="17732">MGKGNKLGDKPTKDEDLRMWSAIVFVIILFVIGVPLWWHLTTVERVDLPTSRIERLNRTLTLVHTNISVITGDEELSRRLVHELTQSLQDSTILKYHIEAGTLPKDLALSPKVLEATPGIHPQRPGVYQLVLCPELESKRVLFGAHRTLYFSKNVGS</sequence>
<dbReference type="RefSeq" id="XP_008468932.1">
    <property type="nucleotide sequence ID" value="XM_008470710.2"/>
</dbReference>
<dbReference type="PANTHER" id="PTHR21072">
    <property type="entry name" value="GPI TRANSAMIDASE COMPONENT PIG-S"/>
    <property type="match status" value="1"/>
</dbReference>
<keyword evidence="11" id="KW-1185">Reference proteome</keyword>
<proteinExistence type="inferred from homology"/>
<comment type="subcellular location">
    <subcellularLocation>
        <location evidence="1">Endoplasmic reticulum membrane</location>
        <topology evidence="1">Multi-pass membrane protein</topology>
    </subcellularLocation>
</comment>
<evidence type="ECO:0000256" key="6">
    <source>
        <dbReference type="ARBA" id="ARBA00022824"/>
    </source>
</evidence>
<feature type="transmembrane region" description="Helical" evidence="10">
    <location>
        <begin position="20"/>
        <end position="40"/>
    </location>
</feature>
<evidence type="ECO:0000256" key="9">
    <source>
        <dbReference type="ARBA" id="ARBA00023180"/>
    </source>
</evidence>
<comment type="similarity">
    <text evidence="3">Belongs to the PIGS family.</text>
</comment>
<keyword evidence="6" id="KW-0256">Endoplasmic reticulum</keyword>
<evidence type="ECO:0000256" key="8">
    <source>
        <dbReference type="ARBA" id="ARBA00023136"/>
    </source>
</evidence>
<dbReference type="Proteomes" id="UP000079169">
    <property type="component" value="Unplaced"/>
</dbReference>
<evidence type="ECO:0000256" key="5">
    <source>
        <dbReference type="ARBA" id="ARBA00022692"/>
    </source>
</evidence>
<dbReference type="PANTHER" id="PTHR21072:SF13">
    <property type="entry name" value="GPI TRANSAMIDASE COMPONENT PIG-S"/>
    <property type="match status" value="1"/>
</dbReference>
<dbReference type="InterPro" id="IPR019540">
    <property type="entry name" value="PtdIno-glycan_biosynth_class_S"/>
</dbReference>
<comment type="pathway">
    <text evidence="2">Glycolipid biosynthesis; glycosylphosphatidylinositol-anchor biosynthesis.</text>
</comment>
<dbReference type="PaxDb" id="121845-A0A1S3CVX9"/>
<reference evidence="12" key="1">
    <citation type="submission" date="2025-08" db="UniProtKB">
        <authorList>
            <consortium name="RefSeq"/>
        </authorList>
    </citation>
    <scope>IDENTIFICATION</scope>
</reference>
<dbReference type="GO" id="GO:0042765">
    <property type="term" value="C:GPI-anchor transamidase complex"/>
    <property type="evidence" value="ECO:0007669"/>
    <property type="project" value="InterPro"/>
</dbReference>
<protein>
    <submittedName>
        <fullName evidence="12">Uncharacterized protein LOC103506326</fullName>
    </submittedName>
</protein>
<dbReference type="AlphaFoldDB" id="A0A1S3CVX9"/>
<dbReference type="GO" id="GO:0016255">
    <property type="term" value="P:attachment of GPI anchor to protein"/>
    <property type="evidence" value="ECO:0007669"/>
    <property type="project" value="InterPro"/>
</dbReference>
<dbReference type="GO" id="GO:0006506">
    <property type="term" value="P:GPI anchor biosynthetic process"/>
    <property type="evidence" value="ECO:0007669"/>
    <property type="project" value="UniProtKB-UniPathway"/>
</dbReference>
<keyword evidence="7 10" id="KW-1133">Transmembrane helix</keyword>
<dbReference type="GeneID" id="103506326"/>
<keyword evidence="8 10" id="KW-0472">Membrane</keyword>
<keyword evidence="5 10" id="KW-0812">Transmembrane</keyword>
<organism evidence="11 12">
    <name type="scientific">Diaphorina citri</name>
    <name type="common">Asian citrus psyllid</name>
    <dbReference type="NCBI Taxonomy" id="121845"/>
    <lineage>
        <taxon>Eukaryota</taxon>
        <taxon>Metazoa</taxon>
        <taxon>Ecdysozoa</taxon>
        <taxon>Arthropoda</taxon>
        <taxon>Hexapoda</taxon>
        <taxon>Insecta</taxon>
        <taxon>Pterygota</taxon>
        <taxon>Neoptera</taxon>
        <taxon>Paraneoptera</taxon>
        <taxon>Hemiptera</taxon>
        <taxon>Sternorrhyncha</taxon>
        <taxon>Psylloidea</taxon>
        <taxon>Psyllidae</taxon>
        <taxon>Diaphorininae</taxon>
        <taxon>Diaphorina</taxon>
    </lineage>
</organism>
<name>A0A1S3CVX9_DIACI</name>
<keyword evidence="4" id="KW-0337">GPI-anchor biosynthesis</keyword>
<evidence type="ECO:0000256" key="7">
    <source>
        <dbReference type="ARBA" id="ARBA00022989"/>
    </source>
</evidence>
<gene>
    <name evidence="12" type="primary">LOC103506326</name>
</gene>
<dbReference type="Pfam" id="PF10510">
    <property type="entry name" value="PIG-S"/>
    <property type="match status" value="1"/>
</dbReference>
<dbReference type="UniPathway" id="UPA00196"/>
<dbReference type="STRING" id="121845.A0A1S3CVX9"/>
<evidence type="ECO:0000256" key="1">
    <source>
        <dbReference type="ARBA" id="ARBA00004477"/>
    </source>
</evidence>
<evidence type="ECO:0000256" key="10">
    <source>
        <dbReference type="SAM" id="Phobius"/>
    </source>
</evidence>
<evidence type="ECO:0000256" key="4">
    <source>
        <dbReference type="ARBA" id="ARBA00022502"/>
    </source>
</evidence>
<accession>A0A1S3CVX9</accession>
<dbReference type="KEGG" id="dci:103506326"/>
<evidence type="ECO:0000256" key="2">
    <source>
        <dbReference type="ARBA" id="ARBA00004687"/>
    </source>
</evidence>
<evidence type="ECO:0000313" key="11">
    <source>
        <dbReference type="Proteomes" id="UP000079169"/>
    </source>
</evidence>